<comment type="function">
    <text evidence="1 8">Catalyzes the rearrangement of 1-deoxy-D-xylulose 5-phosphate (DXP) to produce the thiazole phosphate moiety of thiamine. Sulfur is provided by the thiocarboxylate moiety of the carrier protein ThiS. In vitro, sulfur can be provided by H(2)S.</text>
</comment>
<comment type="subunit">
    <text evidence="8">Homotetramer. Forms heterodimers with either ThiH or ThiS.</text>
</comment>
<dbReference type="HAMAP" id="MF_00443">
    <property type="entry name" value="ThiG"/>
    <property type="match status" value="1"/>
</dbReference>
<dbReference type="CDD" id="cd04728">
    <property type="entry name" value="ThiG"/>
    <property type="match status" value="1"/>
</dbReference>
<accession>A0A240E7F3</accession>
<evidence type="ECO:0000256" key="5">
    <source>
        <dbReference type="ARBA" id="ARBA00022977"/>
    </source>
</evidence>
<dbReference type="AlphaFoldDB" id="A0A240E7F3"/>
<dbReference type="InterPro" id="IPR033983">
    <property type="entry name" value="Thiazole_synthase_ThiG"/>
</dbReference>
<evidence type="ECO:0000313" key="11">
    <source>
        <dbReference type="Proteomes" id="UP000219042"/>
    </source>
</evidence>
<dbReference type="EMBL" id="OANT01000001">
    <property type="protein sequence ID" value="SNX43810.1"/>
    <property type="molecule type" value="Genomic_DNA"/>
</dbReference>
<dbReference type="Pfam" id="PF05690">
    <property type="entry name" value="ThiG"/>
    <property type="match status" value="1"/>
</dbReference>
<dbReference type="Gene3D" id="3.20.20.70">
    <property type="entry name" value="Aldolase class I"/>
    <property type="match status" value="1"/>
</dbReference>
<feature type="binding site" evidence="8">
    <location>
        <position position="171"/>
    </location>
    <ligand>
        <name>1-deoxy-D-xylulose 5-phosphate</name>
        <dbReference type="ChEBI" id="CHEBI:57792"/>
    </ligand>
</feature>
<keyword evidence="11" id="KW-1185">Reference proteome</keyword>
<evidence type="ECO:0000256" key="8">
    <source>
        <dbReference type="HAMAP-Rule" id="MF_00443"/>
    </source>
</evidence>
<dbReference type="GO" id="GO:0009229">
    <property type="term" value="P:thiamine diphosphate biosynthetic process"/>
    <property type="evidence" value="ECO:0007669"/>
    <property type="project" value="UniProtKB-UniRule"/>
</dbReference>
<feature type="binding site" evidence="8">
    <location>
        <begin position="219"/>
        <end position="220"/>
    </location>
    <ligand>
        <name>1-deoxy-D-xylulose 5-phosphate</name>
        <dbReference type="ChEBI" id="CHEBI:57792"/>
    </ligand>
</feature>
<dbReference type="PANTHER" id="PTHR34266:SF2">
    <property type="entry name" value="THIAZOLE SYNTHASE"/>
    <property type="match status" value="1"/>
</dbReference>
<evidence type="ECO:0000256" key="4">
    <source>
        <dbReference type="ARBA" id="ARBA00022679"/>
    </source>
</evidence>
<evidence type="ECO:0000259" key="9">
    <source>
        <dbReference type="Pfam" id="PF05690"/>
    </source>
</evidence>
<dbReference type="GO" id="GO:0005737">
    <property type="term" value="C:cytoplasm"/>
    <property type="evidence" value="ECO:0007669"/>
    <property type="project" value="UniProtKB-SubCell"/>
</dbReference>
<keyword evidence="8" id="KW-0963">Cytoplasm</keyword>
<name>A0A240E7F3_9GAMM</name>
<dbReference type="SUPFAM" id="SSF110399">
    <property type="entry name" value="ThiG-like"/>
    <property type="match status" value="1"/>
</dbReference>
<evidence type="ECO:0000256" key="2">
    <source>
        <dbReference type="ARBA" id="ARBA00004948"/>
    </source>
</evidence>
<evidence type="ECO:0000256" key="6">
    <source>
        <dbReference type="ARBA" id="ARBA00023270"/>
    </source>
</evidence>
<proteinExistence type="inferred from homology"/>
<feature type="active site" description="Schiff-base intermediate with DXP" evidence="8">
    <location>
        <position position="110"/>
    </location>
</feature>
<protein>
    <recommendedName>
        <fullName evidence="3 8">Thiazole synthase</fullName>
        <ecNumber evidence="3 8">2.8.1.10</ecNumber>
    </recommendedName>
</protein>
<feature type="domain" description="Thiazole synthase ThiG" evidence="9">
    <location>
        <begin position="15"/>
        <end position="262"/>
    </location>
</feature>
<evidence type="ECO:0000256" key="3">
    <source>
        <dbReference type="ARBA" id="ARBA00011960"/>
    </source>
</evidence>
<reference evidence="11" key="1">
    <citation type="submission" date="2016-09" db="EMBL/GenBank/DDBJ databases">
        <authorList>
            <person name="Varghese N."/>
            <person name="Submissions S."/>
        </authorList>
    </citation>
    <scope>NUCLEOTIDE SEQUENCE [LARGE SCALE GENOMIC DNA]</scope>
    <source>
        <strain evidence="11">ANC 4466</strain>
    </source>
</reference>
<feature type="binding site" evidence="8">
    <location>
        <begin position="197"/>
        <end position="198"/>
    </location>
    <ligand>
        <name>1-deoxy-D-xylulose 5-phosphate</name>
        <dbReference type="ChEBI" id="CHEBI:57792"/>
    </ligand>
</feature>
<keyword evidence="6 8" id="KW-0704">Schiff base</keyword>
<dbReference type="Proteomes" id="UP000219042">
    <property type="component" value="Unassembled WGS sequence"/>
</dbReference>
<dbReference type="GO" id="GO:1990107">
    <property type="term" value="F:thiazole synthase activity"/>
    <property type="evidence" value="ECO:0007669"/>
    <property type="project" value="UniProtKB-EC"/>
</dbReference>
<dbReference type="EC" id="2.8.1.10" evidence="3 8"/>
<dbReference type="InterPro" id="IPR013785">
    <property type="entry name" value="Aldolase_TIM"/>
</dbReference>
<evidence type="ECO:0000256" key="7">
    <source>
        <dbReference type="ARBA" id="ARBA00049897"/>
    </source>
</evidence>
<comment type="subcellular location">
    <subcellularLocation>
        <location evidence="8">Cytoplasm</location>
    </subcellularLocation>
</comment>
<evidence type="ECO:0000256" key="1">
    <source>
        <dbReference type="ARBA" id="ARBA00002834"/>
    </source>
</evidence>
<dbReference type="UniPathway" id="UPA00060"/>
<organism evidence="10 11">
    <name type="scientific">Acinetobacter puyangensis</name>
    <dbReference type="NCBI Taxonomy" id="1096779"/>
    <lineage>
        <taxon>Bacteria</taxon>
        <taxon>Pseudomonadati</taxon>
        <taxon>Pseudomonadota</taxon>
        <taxon>Gammaproteobacteria</taxon>
        <taxon>Moraxellales</taxon>
        <taxon>Moraxellaceae</taxon>
        <taxon>Acinetobacter</taxon>
    </lineage>
</organism>
<comment type="catalytic activity">
    <reaction evidence="7 8">
        <text>[ThiS sulfur-carrier protein]-C-terminal-Gly-aminoethanethioate + 2-iminoacetate + 1-deoxy-D-xylulose 5-phosphate = [ThiS sulfur-carrier protein]-C-terminal Gly-Gly + 2-[(2R,5Z)-2-carboxy-4-methylthiazol-5(2H)-ylidene]ethyl phosphate + 2 H2O + H(+)</text>
        <dbReference type="Rhea" id="RHEA:26297"/>
        <dbReference type="Rhea" id="RHEA-COMP:12909"/>
        <dbReference type="Rhea" id="RHEA-COMP:19908"/>
        <dbReference type="ChEBI" id="CHEBI:15377"/>
        <dbReference type="ChEBI" id="CHEBI:15378"/>
        <dbReference type="ChEBI" id="CHEBI:57792"/>
        <dbReference type="ChEBI" id="CHEBI:62899"/>
        <dbReference type="ChEBI" id="CHEBI:77846"/>
        <dbReference type="ChEBI" id="CHEBI:90778"/>
        <dbReference type="ChEBI" id="CHEBI:232372"/>
        <dbReference type="EC" id="2.8.1.10"/>
    </reaction>
</comment>
<sequence length="269" mass="28689">MEVIAKNIMQDSSFKIGQREFTSRLLVGTGKYKDLQETGAAIQTSGAEIVTVAIRRVNIGQDPNQPNLLSVIPPEKYTILPNTAGCFDAKSAIRTCQLARELLDGHNLVKLEVLGNQESLYPNVVETLKAAQVLIDDGFDVMVYTSDDPIVAQELESMGCVAIMPLGSLIGSGLGILNPHTLSLIIENAKVPVLVDAGVGTASDAAIAMELGCDGVLMNTAIAQAQHPVLMASAMKKAIEAGREAYLAGRMPRKHLAHASSPETGYFFK</sequence>
<gene>
    <name evidence="8" type="primary">thiG</name>
    <name evidence="10" type="ORF">SAMN05421731_101854</name>
</gene>
<dbReference type="InterPro" id="IPR008867">
    <property type="entry name" value="ThiG"/>
</dbReference>
<comment type="similarity">
    <text evidence="8">Belongs to the ThiG family.</text>
</comment>
<keyword evidence="5 8" id="KW-0784">Thiamine biosynthesis</keyword>
<evidence type="ECO:0000313" key="10">
    <source>
        <dbReference type="EMBL" id="SNX43810.1"/>
    </source>
</evidence>
<comment type="pathway">
    <text evidence="2 8">Cofactor biosynthesis; thiamine diphosphate biosynthesis.</text>
</comment>
<dbReference type="PANTHER" id="PTHR34266">
    <property type="entry name" value="THIAZOLE SYNTHASE"/>
    <property type="match status" value="1"/>
</dbReference>
<keyword evidence="4 8" id="KW-0808">Transferase</keyword>